<proteinExistence type="predicted"/>
<evidence type="ECO:0000259" key="3">
    <source>
        <dbReference type="PROSITE" id="PS51462"/>
    </source>
</evidence>
<dbReference type="PANTHER" id="PTHR43046">
    <property type="entry name" value="GDP-MANNOSE MANNOSYL HYDROLASE"/>
    <property type="match status" value="1"/>
</dbReference>
<accession>A0AA97BBV4</accession>
<dbReference type="AlphaFoldDB" id="A0AA97BBV4"/>
<evidence type="ECO:0000256" key="1">
    <source>
        <dbReference type="ARBA" id="ARBA00001946"/>
    </source>
</evidence>
<evidence type="ECO:0000256" key="2">
    <source>
        <dbReference type="ARBA" id="ARBA00022801"/>
    </source>
</evidence>
<dbReference type="EMBL" id="CP053540">
    <property type="protein sequence ID" value="WOB41816.1"/>
    <property type="molecule type" value="Genomic_DNA"/>
</dbReference>
<dbReference type="InterPro" id="IPR015797">
    <property type="entry name" value="NUDIX_hydrolase-like_dom_sf"/>
</dbReference>
<feature type="domain" description="Nudix hydrolase" evidence="3">
    <location>
        <begin position="3"/>
        <end position="144"/>
    </location>
</feature>
<dbReference type="PROSITE" id="PS51462">
    <property type="entry name" value="NUDIX"/>
    <property type="match status" value="1"/>
</dbReference>
<dbReference type="KEGG" id="tog:HNI00_00440"/>
<keyword evidence="2 4" id="KW-0378">Hydrolase</keyword>
<dbReference type="PANTHER" id="PTHR43046:SF14">
    <property type="entry name" value="MUTT_NUDIX FAMILY PROTEIN"/>
    <property type="match status" value="1"/>
</dbReference>
<protein>
    <submittedName>
        <fullName evidence="4">NUDIX hydrolase</fullName>
    </submittedName>
</protein>
<sequence>MKGRIRLIVLCLFRHQDRILVSRDYDSVKQSDYYRPLGGGIEFGETSRDALIREMREELGAEIEQLTWLGTLENLFTLEGKPGHEIVLIYDAKFCDRTLYNQPHLSGSEGDKPLLAEWKSLSEFSDAGLRLVPDGLKDFVWGHS</sequence>
<dbReference type="CDD" id="cd04688">
    <property type="entry name" value="NUDIX_Hydrolase"/>
    <property type="match status" value="1"/>
</dbReference>
<dbReference type="Gene3D" id="3.90.79.10">
    <property type="entry name" value="Nucleoside Triphosphate Pyrophosphohydrolase"/>
    <property type="match status" value="1"/>
</dbReference>
<dbReference type="GO" id="GO:0016787">
    <property type="term" value="F:hydrolase activity"/>
    <property type="evidence" value="ECO:0007669"/>
    <property type="project" value="UniProtKB-KW"/>
</dbReference>
<evidence type="ECO:0000313" key="4">
    <source>
        <dbReference type="EMBL" id="WOB41816.1"/>
    </source>
</evidence>
<gene>
    <name evidence="4" type="ORF">HNI00_00440</name>
</gene>
<comment type="cofactor">
    <cofactor evidence="1">
        <name>Mg(2+)</name>
        <dbReference type="ChEBI" id="CHEBI:18420"/>
    </cofactor>
</comment>
<dbReference type="Pfam" id="PF00293">
    <property type="entry name" value="NUDIX"/>
    <property type="match status" value="1"/>
</dbReference>
<dbReference type="SUPFAM" id="SSF55811">
    <property type="entry name" value="Nudix"/>
    <property type="match status" value="1"/>
</dbReference>
<dbReference type="InterPro" id="IPR000086">
    <property type="entry name" value="NUDIX_hydrolase_dom"/>
</dbReference>
<dbReference type="RefSeq" id="WP_316789701.1">
    <property type="nucleotide sequence ID" value="NZ_CP053540.1"/>
</dbReference>
<dbReference type="PROSITE" id="PS00893">
    <property type="entry name" value="NUDIX_BOX"/>
    <property type="match status" value="1"/>
</dbReference>
<dbReference type="InterPro" id="IPR020084">
    <property type="entry name" value="NUDIX_hydrolase_CS"/>
</dbReference>
<name>A0AA97BBV4_9CYAN</name>
<organism evidence="4">
    <name type="scientific">Thermoleptolyngbya oregonensis NK1-22</name>
    <dbReference type="NCBI Taxonomy" id="2547457"/>
    <lineage>
        <taxon>Bacteria</taxon>
        <taxon>Bacillati</taxon>
        <taxon>Cyanobacteriota</taxon>
        <taxon>Cyanophyceae</taxon>
        <taxon>Oculatellales</taxon>
        <taxon>Oculatellaceae</taxon>
        <taxon>Thermoleptolyngbya</taxon>
    </lineage>
</organism>
<reference evidence="4" key="1">
    <citation type="submission" date="2020-05" db="EMBL/GenBank/DDBJ databases">
        <authorList>
            <person name="Zhu T."/>
            <person name="Keshari N."/>
            <person name="Lu X."/>
        </authorList>
    </citation>
    <scope>NUCLEOTIDE SEQUENCE</scope>
    <source>
        <strain evidence="4">NK1-22</strain>
    </source>
</reference>